<dbReference type="EMBL" id="MLQM01000059">
    <property type="protein sequence ID" value="OHV03861.1"/>
    <property type="molecule type" value="Genomic_DNA"/>
</dbReference>
<feature type="compositionally biased region" description="Basic and acidic residues" evidence="1">
    <location>
        <begin position="54"/>
        <end position="67"/>
    </location>
</feature>
<protein>
    <recommendedName>
        <fullName evidence="2">tRNA nuclease CdiA C-terminal domain-containing protein</fullName>
    </recommendedName>
</protein>
<dbReference type="Proteomes" id="UP000179734">
    <property type="component" value="Unassembled WGS sequence"/>
</dbReference>
<proteinExistence type="predicted"/>
<evidence type="ECO:0000313" key="4">
    <source>
        <dbReference type="EMBL" id="PQM45018.1"/>
    </source>
</evidence>
<reference evidence="3 5" key="1">
    <citation type="submission" date="2016-10" db="EMBL/GenBank/DDBJ databases">
        <title>Genome sequence of Mycobacterium talmonii.</title>
        <authorList>
            <person name="Greninger A.L."/>
            <person name="Elliott B."/>
            <person name="Vasireddy S."/>
            <person name="Vasireddy R."/>
        </authorList>
    </citation>
    <scope>NUCLEOTIDE SEQUENCE [LARGE SCALE GENOMIC DNA]</scope>
    <source>
        <strain evidence="3">MO-5499</strain>
        <strain evidence="5">NE-TNMC-100812</strain>
    </source>
</reference>
<dbReference type="Proteomes" id="UP000238296">
    <property type="component" value="Unassembled WGS sequence"/>
</dbReference>
<sequence>MGKAGDQDLQDDDVRRGHVDRSRVPHLHQHELDTANRLANLGEDVRFIPSGHSPRPDAELSDGKQYEFKSPTGSSRKTTLDRIKRAAARGKENFVLDLARSDMSVEQARDLARYAVDTYPEVQTIRIIGRDTPVGPLDVTIKKGGG</sequence>
<feature type="region of interest" description="Disordered" evidence="1">
    <location>
        <begin position="1"/>
        <end position="32"/>
    </location>
</feature>
<evidence type="ECO:0000259" key="2">
    <source>
        <dbReference type="Pfam" id="PF18451"/>
    </source>
</evidence>
<reference evidence="4 6" key="2">
    <citation type="journal article" date="2017" name="Int. J. Syst. Evol. Microbiol.">
        <title>Mycobacterium talmoniae sp. nov., a slowly growing mycobacterium isolated from human respiratory samples.</title>
        <authorList>
            <person name="Davidson R.M."/>
            <person name="DeGroote M.A."/>
            <person name="Marola J.L."/>
            <person name="Buss S."/>
            <person name="Jones V."/>
            <person name="McNeil M.R."/>
            <person name="Freifeld A.G."/>
            <person name="Elaine Epperson L."/>
            <person name="Hasan N.A."/>
            <person name="Jackson M."/>
            <person name="Iwen P.C."/>
            <person name="Salfinger M."/>
            <person name="Strong M."/>
        </authorList>
    </citation>
    <scope>NUCLEOTIDE SEQUENCE [LARGE SCALE GENOMIC DNA]</scope>
    <source>
        <strain evidence="4 6">ATCC BAA-2683</strain>
    </source>
</reference>
<organism evidence="3 5">
    <name type="scientific">Mycobacterium talmoniae</name>
    <dbReference type="NCBI Taxonomy" id="1858794"/>
    <lineage>
        <taxon>Bacteria</taxon>
        <taxon>Bacillati</taxon>
        <taxon>Actinomycetota</taxon>
        <taxon>Actinomycetes</taxon>
        <taxon>Mycobacteriales</taxon>
        <taxon>Mycobacteriaceae</taxon>
        <taxon>Mycobacterium</taxon>
    </lineage>
</organism>
<dbReference type="RefSeq" id="WP_071026366.1">
    <property type="nucleotide sequence ID" value="NZ_MLQM01000059.1"/>
</dbReference>
<dbReference type="Gene3D" id="3.40.1350.120">
    <property type="match status" value="1"/>
</dbReference>
<dbReference type="EMBL" id="PPEA01000679">
    <property type="protein sequence ID" value="PQM45018.1"/>
    <property type="molecule type" value="Genomic_DNA"/>
</dbReference>
<accession>A0A1S1NE06</accession>
<feature type="domain" description="tRNA nuclease CdiA C-terminal" evidence="2">
    <location>
        <begin position="56"/>
        <end position="132"/>
    </location>
</feature>
<dbReference type="AlphaFoldDB" id="A0A1S1NE06"/>
<feature type="compositionally biased region" description="Basic and acidic residues" evidence="1">
    <location>
        <begin position="12"/>
        <end position="32"/>
    </location>
</feature>
<evidence type="ECO:0000256" key="1">
    <source>
        <dbReference type="SAM" id="MobiDB-lite"/>
    </source>
</evidence>
<feature type="region of interest" description="Disordered" evidence="1">
    <location>
        <begin position="46"/>
        <end position="80"/>
    </location>
</feature>
<gene>
    <name evidence="3" type="ORF">BKN37_12895</name>
    <name evidence="4" type="ORF">C1Y40_04826</name>
</gene>
<dbReference type="InterPro" id="IPR040559">
    <property type="entry name" value="CdiA_C"/>
</dbReference>
<name>A0A1S1NE06_9MYCO</name>
<evidence type="ECO:0000313" key="5">
    <source>
        <dbReference type="Proteomes" id="UP000179734"/>
    </source>
</evidence>
<evidence type="ECO:0000313" key="3">
    <source>
        <dbReference type="EMBL" id="OHV03861.1"/>
    </source>
</evidence>
<comment type="caution">
    <text evidence="3">The sequence shown here is derived from an EMBL/GenBank/DDBJ whole genome shotgun (WGS) entry which is preliminary data.</text>
</comment>
<evidence type="ECO:0000313" key="6">
    <source>
        <dbReference type="Proteomes" id="UP000238296"/>
    </source>
</evidence>
<keyword evidence="5" id="KW-1185">Reference proteome</keyword>
<dbReference type="Pfam" id="PF18451">
    <property type="entry name" value="CdiA_C"/>
    <property type="match status" value="1"/>
</dbReference>
<reference evidence="4" key="3">
    <citation type="submission" date="2018-01" db="EMBL/GenBank/DDBJ databases">
        <authorList>
            <person name="Gaut B.S."/>
            <person name="Morton B.R."/>
            <person name="Clegg M.T."/>
            <person name="Duvall M.R."/>
        </authorList>
    </citation>
    <scope>NUCLEOTIDE SEQUENCE</scope>
    <source>
        <strain evidence="4">ATCC BAA-2683</strain>
    </source>
</reference>